<evidence type="ECO:0000256" key="1">
    <source>
        <dbReference type="ARBA" id="ARBA00004123"/>
    </source>
</evidence>
<evidence type="ECO:0000256" key="8">
    <source>
        <dbReference type="SAM" id="Coils"/>
    </source>
</evidence>
<dbReference type="GO" id="GO:0005635">
    <property type="term" value="C:nuclear envelope"/>
    <property type="evidence" value="ECO:0007669"/>
    <property type="project" value="TreeGrafter"/>
</dbReference>
<dbReference type="PANTHER" id="PTHR23168">
    <property type="entry name" value="MITOTIC SPINDLE ASSEMBLY CHECKPOINT PROTEIN MAD1 MITOTIC ARREST DEFICIENT-LIKE PROTEIN 1"/>
    <property type="match status" value="1"/>
</dbReference>
<dbReference type="Gene3D" id="3.30.457.60">
    <property type="match status" value="1"/>
</dbReference>
<dbReference type="AlphaFoldDB" id="A0A9P4HQY8"/>
<feature type="coiled-coil region" evidence="8">
    <location>
        <begin position="596"/>
        <end position="623"/>
    </location>
</feature>
<dbReference type="Proteomes" id="UP000799776">
    <property type="component" value="Unassembled WGS sequence"/>
</dbReference>
<comment type="caution">
    <text evidence="10">The sequence shown here is derived from an EMBL/GenBank/DDBJ whole genome shotgun (WGS) entry which is preliminary data.</text>
</comment>
<comment type="subcellular location">
    <subcellularLocation>
        <location evidence="1">Nucleus</location>
    </subcellularLocation>
</comment>
<keyword evidence="5" id="KW-0498">Mitosis</keyword>
<evidence type="ECO:0000256" key="6">
    <source>
        <dbReference type="ARBA" id="ARBA00023242"/>
    </source>
</evidence>
<accession>A0A9P4HQY8</accession>
<reference evidence="10" key="1">
    <citation type="journal article" date="2020" name="Stud. Mycol.">
        <title>101 Dothideomycetes genomes: a test case for predicting lifestyles and emergence of pathogens.</title>
        <authorList>
            <person name="Haridas S."/>
            <person name="Albert R."/>
            <person name="Binder M."/>
            <person name="Bloem J."/>
            <person name="Labutti K."/>
            <person name="Salamov A."/>
            <person name="Andreopoulos B."/>
            <person name="Baker S."/>
            <person name="Barry K."/>
            <person name="Bills G."/>
            <person name="Bluhm B."/>
            <person name="Cannon C."/>
            <person name="Castanera R."/>
            <person name="Culley D."/>
            <person name="Daum C."/>
            <person name="Ezra D."/>
            <person name="Gonzalez J."/>
            <person name="Henrissat B."/>
            <person name="Kuo A."/>
            <person name="Liang C."/>
            <person name="Lipzen A."/>
            <person name="Lutzoni F."/>
            <person name="Magnuson J."/>
            <person name="Mondo S."/>
            <person name="Nolan M."/>
            <person name="Ohm R."/>
            <person name="Pangilinan J."/>
            <person name="Park H.-J."/>
            <person name="Ramirez L."/>
            <person name="Alfaro M."/>
            <person name="Sun H."/>
            <person name="Tritt A."/>
            <person name="Yoshinaga Y."/>
            <person name="Zwiers L.-H."/>
            <person name="Turgeon B."/>
            <person name="Goodwin S."/>
            <person name="Spatafora J."/>
            <person name="Crous P."/>
            <person name="Grigoriev I."/>
        </authorList>
    </citation>
    <scope>NUCLEOTIDE SEQUENCE</scope>
    <source>
        <strain evidence="10">CBS 121410</strain>
    </source>
</reference>
<keyword evidence="7" id="KW-0131">Cell cycle</keyword>
<evidence type="ECO:0000256" key="7">
    <source>
        <dbReference type="ARBA" id="ARBA00023306"/>
    </source>
</evidence>
<feature type="coiled-coil region" evidence="8">
    <location>
        <begin position="349"/>
        <end position="376"/>
    </location>
</feature>
<evidence type="ECO:0000256" key="5">
    <source>
        <dbReference type="ARBA" id="ARBA00022776"/>
    </source>
</evidence>
<dbReference type="InterPro" id="IPR008672">
    <property type="entry name" value="Mad1"/>
</dbReference>
<feature type="coiled-coil region" evidence="8">
    <location>
        <begin position="45"/>
        <end position="299"/>
    </location>
</feature>
<dbReference type="PANTHER" id="PTHR23168:SF0">
    <property type="entry name" value="MITOTIC SPINDLE ASSEMBLY CHECKPOINT PROTEIN MAD1"/>
    <property type="match status" value="1"/>
</dbReference>
<evidence type="ECO:0000313" key="11">
    <source>
        <dbReference type="Proteomes" id="UP000799776"/>
    </source>
</evidence>
<dbReference type="Gene3D" id="6.10.250.90">
    <property type="match status" value="1"/>
</dbReference>
<dbReference type="EMBL" id="ML978760">
    <property type="protein sequence ID" value="KAF2083750.1"/>
    <property type="molecule type" value="Genomic_DNA"/>
</dbReference>
<dbReference type="GO" id="GO:0051301">
    <property type="term" value="P:cell division"/>
    <property type="evidence" value="ECO:0007669"/>
    <property type="project" value="UniProtKB-KW"/>
</dbReference>
<dbReference type="GO" id="GO:0000776">
    <property type="term" value="C:kinetochore"/>
    <property type="evidence" value="ECO:0007669"/>
    <property type="project" value="TreeGrafter"/>
</dbReference>
<keyword evidence="6" id="KW-0539">Nucleus</keyword>
<keyword evidence="4" id="KW-0132">Cell division</keyword>
<sequence length="727" mass="82632">MAFARSTQPSFNFLTGEEETPQPQPRQPLKETFRQSQALRADPANEDLRAQINTLTYELETLKQERNVENLQHEAELRDAQNRADAEFRRASALEAASNTAAAKQESLARELREIEDRHTNEKTVLNRKVQDLQERNQRLEEDNEEARTDLDELERVSKRQHEELEGRHNSLQASFRELGEELERRTREAEAMTKRLSTREQEVSEMEARILELKAAAGDQETLAVIKRELSEQVSHIRKLESANRDQAAQLKEYRKTHKAIEVVEEEKRVLESKVRMMEDLRREIAEVELQRQILVDEKRAWTSYLDNQTEEGEVAFESPEDLARAFVRERLEGATMLERIGKVTSELEGKDDVIRGLEDEKAKLVAEMDKLRTVSIANGGASGGGIDPKIKTRLERQRTLAVKEVEYLRAQLKAMDTEEQEFTPESFDAEKSKRVQELEELVDEYRKELQDLHTQLSAAEERAKQGQQQPEPATGNKRPRTEVDGDADNDGETDRLAELKKKNRHLQDGINKLETANKVLASDLSAVQHQLKTLKKSQSQRVLQLRSNPTADAEALKLSTVRTLRAENEALLQKVRGGTTNGGDEAAMVPLSSLDAKEDVIRELEHAAKEREKRIARLKQLWTAKSAEFREAVASILGWKLDFMPNGRVRVTSVYNPGKEGGEEAEGNSIVFDGERGTMKVSGGERSVFAQEIRGVIEEWVEGRKCVPGFLAALTCEFWGRCQGG</sequence>
<dbReference type="SUPFAM" id="SSF75704">
    <property type="entry name" value="Mitotic arrest deficient-like 1, Mad1"/>
    <property type="match status" value="1"/>
</dbReference>
<evidence type="ECO:0000313" key="10">
    <source>
        <dbReference type="EMBL" id="KAF2083750.1"/>
    </source>
</evidence>
<comment type="similarity">
    <text evidence="2">Belongs to the MAD1 family.</text>
</comment>
<gene>
    <name evidence="10" type="ORF">K490DRAFT_50872</name>
</gene>
<proteinExistence type="inferred from homology"/>
<name>A0A9P4HQY8_9PEZI</name>
<feature type="compositionally biased region" description="Polar residues" evidence="9">
    <location>
        <begin position="1"/>
        <end position="13"/>
    </location>
</feature>
<dbReference type="GO" id="GO:0072686">
    <property type="term" value="C:mitotic spindle"/>
    <property type="evidence" value="ECO:0007669"/>
    <property type="project" value="TreeGrafter"/>
</dbReference>
<dbReference type="Pfam" id="PF05557">
    <property type="entry name" value="MAD"/>
    <property type="match status" value="1"/>
</dbReference>
<evidence type="ECO:0000256" key="3">
    <source>
        <dbReference type="ARBA" id="ARBA00022019"/>
    </source>
</evidence>
<dbReference type="OrthoDB" id="331602at2759"/>
<keyword evidence="11" id="KW-1185">Reference proteome</keyword>
<evidence type="ECO:0000256" key="9">
    <source>
        <dbReference type="SAM" id="MobiDB-lite"/>
    </source>
</evidence>
<dbReference type="GO" id="GO:0007094">
    <property type="term" value="P:mitotic spindle assembly checkpoint signaling"/>
    <property type="evidence" value="ECO:0007669"/>
    <property type="project" value="InterPro"/>
</dbReference>
<dbReference type="GO" id="GO:0051315">
    <property type="term" value="P:attachment of mitotic spindle microtubules to kinetochore"/>
    <property type="evidence" value="ECO:0007669"/>
    <property type="project" value="TreeGrafter"/>
</dbReference>
<keyword evidence="8" id="KW-0175">Coiled coil</keyword>
<evidence type="ECO:0000256" key="4">
    <source>
        <dbReference type="ARBA" id="ARBA00022618"/>
    </source>
</evidence>
<evidence type="ECO:0000256" key="2">
    <source>
        <dbReference type="ARBA" id="ARBA00008029"/>
    </source>
</evidence>
<feature type="region of interest" description="Disordered" evidence="9">
    <location>
        <begin position="460"/>
        <end position="494"/>
    </location>
</feature>
<protein>
    <recommendedName>
        <fullName evidence="3">Spindle assembly checkpoint component MAD1</fullName>
    </recommendedName>
</protein>
<feature type="region of interest" description="Disordered" evidence="9">
    <location>
        <begin position="1"/>
        <end position="33"/>
    </location>
</feature>
<organism evidence="10 11">
    <name type="scientific">Saccharata proteae CBS 121410</name>
    <dbReference type="NCBI Taxonomy" id="1314787"/>
    <lineage>
        <taxon>Eukaryota</taxon>
        <taxon>Fungi</taxon>
        <taxon>Dikarya</taxon>
        <taxon>Ascomycota</taxon>
        <taxon>Pezizomycotina</taxon>
        <taxon>Dothideomycetes</taxon>
        <taxon>Dothideomycetes incertae sedis</taxon>
        <taxon>Botryosphaeriales</taxon>
        <taxon>Saccharataceae</taxon>
        <taxon>Saccharata</taxon>
    </lineage>
</organism>